<keyword evidence="3" id="KW-0378">Hydrolase</keyword>
<dbReference type="Gene3D" id="3.60.10.10">
    <property type="entry name" value="Endonuclease/exonuclease/phosphatase"/>
    <property type="match status" value="1"/>
</dbReference>
<dbReference type="InterPro" id="IPR005135">
    <property type="entry name" value="Endo/exonuclease/phosphatase"/>
</dbReference>
<keyword evidence="1" id="KW-0812">Transmembrane</keyword>
<keyword evidence="4" id="KW-1185">Reference proteome</keyword>
<dbReference type="SUPFAM" id="SSF56219">
    <property type="entry name" value="DNase I-like"/>
    <property type="match status" value="1"/>
</dbReference>
<evidence type="ECO:0000313" key="3">
    <source>
        <dbReference type="EMBL" id="SEV97861.1"/>
    </source>
</evidence>
<gene>
    <name evidence="3" type="ORF">SAMN04488515_0489</name>
</gene>
<dbReference type="Proteomes" id="UP000199167">
    <property type="component" value="Unassembled WGS sequence"/>
</dbReference>
<dbReference type="Pfam" id="PF03372">
    <property type="entry name" value="Exo_endo_phos"/>
    <property type="match status" value="1"/>
</dbReference>
<accession>A0A1I0N9H3</accession>
<keyword evidence="1" id="KW-1133">Transmembrane helix</keyword>
<feature type="transmembrane region" description="Helical" evidence="1">
    <location>
        <begin position="43"/>
        <end position="75"/>
    </location>
</feature>
<proteinExistence type="predicted"/>
<keyword evidence="1" id="KW-0472">Membrane</keyword>
<protein>
    <submittedName>
        <fullName evidence="3">Uncharacterized conserved protein YafD, endonuclease/exonuclease/phosphatase (EEP) superfamily</fullName>
    </submittedName>
</protein>
<sequence>MSKFLPRVLFWVLTGLVVATTLLPLSGNQEWWIRGWDFPRLHIALVALATAALGLLFCSRSIVFGIALLAAAFAYQSLRIFPYTMWATQEIAITDNAPEEEQISIISVNVLMQNTDYSSVIEMVEREVPDVLFLMETDETWVEALKPVLARFETVITYPLENHYGVVFATNLPVVDADVVFLSDDETPSILADLEGPTGNFFFVGLHPRPPVPGQDTDERDEQIKRAALLADREVLPVVAMGDFNDVAWSRTSERFKEYGEFRDPRVGRGMIPSFDATSWWMRFPIDQLYLTEGLDLISFSRLDPVGSDHFPMKAIIAVQDDTKFE</sequence>
<evidence type="ECO:0000256" key="1">
    <source>
        <dbReference type="SAM" id="Phobius"/>
    </source>
</evidence>
<dbReference type="STRING" id="364200.SAMN04488515_0489"/>
<name>A0A1I0N9H3_9RHOB</name>
<dbReference type="GO" id="GO:0004527">
    <property type="term" value="F:exonuclease activity"/>
    <property type="evidence" value="ECO:0007669"/>
    <property type="project" value="UniProtKB-KW"/>
</dbReference>
<evidence type="ECO:0000313" key="4">
    <source>
        <dbReference type="Proteomes" id="UP000199167"/>
    </source>
</evidence>
<keyword evidence="3" id="KW-0255">Endonuclease</keyword>
<feature type="domain" description="Endonuclease/exonuclease/phosphatase" evidence="2">
    <location>
        <begin position="107"/>
        <end position="310"/>
    </location>
</feature>
<dbReference type="EMBL" id="FOIZ01000001">
    <property type="protein sequence ID" value="SEV97861.1"/>
    <property type="molecule type" value="Genomic_DNA"/>
</dbReference>
<organism evidence="3 4">
    <name type="scientific">Cognatiyoonia koreensis</name>
    <dbReference type="NCBI Taxonomy" id="364200"/>
    <lineage>
        <taxon>Bacteria</taxon>
        <taxon>Pseudomonadati</taxon>
        <taxon>Pseudomonadota</taxon>
        <taxon>Alphaproteobacteria</taxon>
        <taxon>Rhodobacterales</taxon>
        <taxon>Paracoccaceae</taxon>
        <taxon>Cognatiyoonia</taxon>
    </lineage>
</organism>
<dbReference type="RefSeq" id="WP_089989837.1">
    <property type="nucleotide sequence ID" value="NZ_FOIZ01000001.1"/>
</dbReference>
<keyword evidence="3" id="KW-0269">Exonuclease</keyword>
<keyword evidence="3" id="KW-0540">Nuclease</keyword>
<dbReference type="OrthoDB" id="9796594at2"/>
<dbReference type="InterPro" id="IPR036691">
    <property type="entry name" value="Endo/exonu/phosph_ase_sf"/>
</dbReference>
<dbReference type="GO" id="GO:0004519">
    <property type="term" value="F:endonuclease activity"/>
    <property type="evidence" value="ECO:0007669"/>
    <property type="project" value="UniProtKB-KW"/>
</dbReference>
<evidence type="ECO:0000259" key="2">
    <source>
        <dbReference type="Pfam" id="PF03372"/>
    </source>
</evidence>
<dbReference type="AlphaFoldDB" id="A0A1I0N9H3"/>
<reference evidence="3 4" key="1">
    <citation type="submission" date="2016-10" db="EMBL/GenBank/DDBJ databases">
        <authorList>
            <person name="de Groot N.N."/>
        </authorList>
    </citation>
    <scope>NUCLEOTIDE SEQUENCE [LARGE SCALE GENOMIC DNA]</scope>
    <source>
        <strain evidence="3 4">DSM 17925</strain>
    </source>
</reference>